<evidence type="ECO:0000259" key="1">
    <source>
        <dbReference type="Pfam" id="PF13358"/>
    </source>
</evidence>
<accession>A0A975BUC3</accession>
<protein>
    <submittedName>
        <fullName evidence="2">Transposase DDE domain-containing protein</fullName>
    </submittedName>
</protein>
<dbReference type="RefSeq" id="WP_207679213.1">
    <property type="nucleotide sequence ID" value="NZ_CP061800.1"/>
</dbReference>
<evidence type="ECO:0000313" key="3">
    <source>
        <dbReference type="Proteomes" id="UP000663722"/>
    </source>
</evidence>
<dbReference type="AlphaFoldDB" id="A0A975BUC3"/>
<dbReference type="Pfam" id="PF13358">
    <property type="entry name" value="DDE_3"/>
    <property type="match status" value="1"/>
</dbReference>
<name>A0A975BUC3_9BACT</name>
<organism evidence="2 3">
    <name type="scientific">Desulfonema magnum</name>
    <dbReference type="NCBI Taxonomy" id="45655"/>
    <lineage>
        <taxon>Bacteria</taxon>
        <taxon>Pseudomonadati</taxon>
        <taxon>Thermodesulfobacteriota</taxon>
        <taxon>Desulfobacteria</taxon>
        <taxon>Desulfobacterales</taxon>
        <taxon>Desulfococcaceae</taxon>
        <taxon>Desulfonema</taxon>
    </lineage>
</organism>
<dbReference type="InterPro" id="IPR038717">
    <property type="entry name" value="Tc1-like_DDE_dom"/>
</dbReference>
<evidence type="ECO:0000313" key="2">
    <source>
        <dbReference type="EMBL" id="QTA91428.1"/>
    </source>
</evidence>
<proteinExistence type="predicted"/>
<sequence>MEDIPDLYEEPYNPACPCICFDGKPYQLIGETAVPIPAAPGRPLCYDYEYERNGNANLFIMAEPAAEQRRIVVTQRRTNTDFADMMKLPADELYPDAEKIRVVMDNLKLAP</sequence>
<reference evidence="2" key="1">
    <citation type="journal article" date="2021" name="Microb. Physiol.">
        <title>Proteogenomic Insights into the Physiology of Marine, Sulfate-Reducing, Filamentous Desulfonema limicola and Desulfonema magnum.</title>
        <authorList>
            <person name="Schnaars V."/>
            <person name="Wohlbrand L."/>
            <person name="Scheve S."/>
            <person name="Hinrichs C."/>
            <person name="Reinhardt R."/>
            <person name="Rabus R."/>
        </authorList>
    </citation>
    <scope>NUCLEOTIDE SEQUENCE</scope>
    <source>
        <strain evidence="2">4be13</strain>
    </source>
</reference>
<dbReference type="KEGG" id="dmm:dnm_074950"/>
<feature type="domain" description="Tc1-like transposase DDE" evidence="1">
    <location>
        <begin position="19"/>
        <end position="108"/>
    </location>
</feature>
<dbReference type="Proteomes" id="UP000663722">
    <property type="component" value="Chromosome"/>
</dbReference>
<keyword evidence="3" id="KW-1185">Reference proteome</keyword>
<gene>
    <name evidence="2" type="ORF">dnm_074950</name>
</gene>
<dbReference type="EMBL" id="CP061800">
    <property type="protein sequence ID" value="QTA91428.1"/>
    <property type="molecule type" value="Genomic_DNA"/>
</dbReference>